<keyword evidence="4" id="KW-1185">Reference proteome</keyword>
<evidence type="ECO:0000256" key="1">
    <source>
        <dbReference type="ARBA" id="ARBA00008769"/>
    </source>
</evidence>
<dbReference type="PANTHER" id="PTHR37944">
    <property type="entry name" value="PORIN B"/>
    <property type="match status" value="1"/>
</dbReference>
<comment type="caution">
    <text evidence="3">The sequence shown here is derived from an EMBL/GenBank/DDBJ whole genome shotgun (WGS) entry which is preliminary data.</text>
</comment>
<dbReference type="InterPro" id="IPR052932">
    <property type="entry name" value="OprB_Porin"/>
</dbReference>
<dbReference type="Gene3D" id="2.40.160.180">
    <property type="entry name" value="Carbohydrate-selective porin OprB"/>
    <property type="match status" value="1"/>
</dbReference>
<dbReference type="EMBL" id="JACTNG010000001">
    <property type="protein sequence ID" value="MBO1077689.1"/>
    <property type="molecule type" value="Genomic_DNA"/>
</dbReference>
<dbReference type="Pfam" id="PF04966">
    <property type="entry name" value="OprB"/>
    <property type="match status" value="1"/>
</dbReference>
<evidence type="ECO:0000256" key="2">
    <source>
        <dbReference type="RuleBase" id="RU363072"/>
    </source>
</evidence>
<evidence type="ECO:0000313" key="4">
    <source>
        <dbReference type="Proteomes" id="UP001518989"/>
    </source>
</evidence>
<feature type="chain" id="PRO_5044981184" evidence="2">
    <location>
        <begin position="27"/>
        <end position="447"/>
    </location>
</feature>
<evidence type="ECO:0000313" key="3">
    <source>
        <dbReference type="EMBL" id="MBO1077689.1"/>
    </source>
</evidence>
<protein>
    <submittedName>
        <fullName evidence="3">Carbohydrate porin</fullName>
    </submittedName>
</protein>
<proteinExistence type="inferred from homology"/>
<accession>A0ABS3KJQ8</accession>
<dbReference type="RefSeq" id="WP_207415098.1">
    <property type="nucleotide sequence ID" value="NZ_CP061177.1"/>
</dbReference>
<dbReference type="PANTHER" id="PTHR37944:SF1">
    <property type="entry name" value="PORIN B"/>
    <property type="match status" value="1"/>
</dbReference>
<organism evidence="3 4">
    <name type="scientific">Roseomonas haemaphysalidis</name>
    <dbReference type="NCBI Taxonomy" id="2768162"/>
    <lineage>
        <taxon>Bacteria</taxon>
        <taxon>Pseudomonadati</taxon>
        <taxon>Pseudomonadota</taxon>
        <taxon>Alphaproteobacteria</taxon>
        <taxon>Acetobacterales</taxon>
        <taxon>Roseomonadaceae</taxon>
        <taxon>Roseomonas</taxon>
    </lineage>
</organism>
<reference evidence="3 4" key="1">
    <citation type="submission" date="2020-09" db="EMBL/GenBank/DDBJ databases">
        <title>Roseomonas.</title>
        <authorList>
            <person name="Zhu W."/>
        </authorList>
    </citation>
    <scope>NUCLEOTIDE SEQUENCE [LARGE SCALE GENOMIC DNA]</scope>
    <source>
        <strain evidence="3 4">573</strain>
    </source>
</reference>
<dbReference type="Proteomes" id="UP001518989">
    <property type="component" value="Unassembled WGS sequence"/>
</dbReference>
<name>A0ABS3KJQ8_9PROT</name>
<dbReference type="InterPro" id="IPR038673">
    <property type="entry name" value="OprB_sf"/>
</dbReference>
<feature type="signal peptide" evidence="2">
    <location>
        <begin position="1"/>
        <end position="26"/>
    </location>
</feature>
<keyword evidence="2" id="KW-0732">Signal</keyword>
<comment type="similarity">
    <text evidence="1 2">Belongs to the OprB family.</text>
</comment>
<dbReference type="InterPro" id="IPR007049">
    <property type="entry name" value="Carb-sel_porin_OprB"/>
</dbReference>
<sequence length="447" mass="46397">MMPRRIAPPLRLAAALLLAAPAAARAQTADSVPAATACEEGRDLGSGVCVNAGLLVDGFANLRGGVRRGAVALGQLTAATTVDLGEALSPALDGWRFGASVVGIYGRQPTANLVGSLAAVSNAEALSAPRLSALWLERSWEDVLSLRAGQLAVDTEFTVAEAAENLVNGTFGWPVGLATSLPSGGVAYPFAAPGARLALGAPDKGTGLRIGVFSGDPAGRPGEGTDPQRHNRFGTTFSFSGGTFLIVEAVTGGTAEDGPRPWTAKLGAWTLRRGGFDSQRLDSAGLSLADPDAGPPRRFANNQGVYGVGEATLWREGPRNLALFARAFAQPGDRNLVSLQTDAGLAWRGAFGRDDETLSLGASLARIGRDARRLDQDAAAFGDARPERDHELVLEANYDVALAGGGLHLRPGLQWLLHPAARAIDDREPGRPLKNAVVAGLRLQAGF</sequence>
<gene>
    <name evidence="3" type="ORF">IAI61_01500</name>
</gene>